<dbReference type="EC" id="2.4.1.290" evidence="2"/>
<protein>
    <submittedName>
        <fullName evidence="2">N, N'-diacetylbacillosaminyl-diphospho-undecaprenol alpha-1,3-N-acetylgalactosaminyltransferase</fullName>
        <ecNumber evidence="2">2.4.1.290</ecNumber>
    </submittedName>
</protein>
<accession>A0A5B9PB00</accession>
<sequence>MKLFVEISEPDPLFVCPAAEEKHINAIESIGFKCTVIDNDKQSLNPLSSFQYYKKLFKLLKDSAPDDVFVFHMLPIISASRACRILGIRCHCLFAGLGYVFSNDKSFKRKVAGSLVKRVMRSCMKDVTTIFFQNPDDCQTFKQNRMVSGDTNVVVVNGSGVALDHFPQCKPKVGEKVIFLLVARILRDKGIPEFYAATKRLKKKWGDRVESQLLGPFDDNPNAMQRSQIEEWDREGIVKYLGVTDDVRPYLREAHVFTLPSFYMEGTPKIILETLSTGRAIITADSRGCRETIDNGRNGYLVAPRDVDSLADAMEQFLEHPELIVEMGAASRAFAESRYDVHKVNAEMIESMGFAKTEAET</sequence>
<dbReference type="Proteomes" id="UP000322214">
    <property type="component" value="Chromosome"/>
</dbReference>
<evidence type="ECO:0000313" key="2">
    <source>
        <dbReference type="EMBL" id="QEG20301.1"/>
    </source>
</evidence>
<dbReference type="Gene3D" id="3.40.50.2000">
    <property type="entry name" value="Glycogen Phosphorylase B"/>
    <property type="match status" value="2"/>
</dbReference>
<dbReference type="EMBL" id="CP042912">
    <property type="protein sequence ID" value="QEG20301.1"/>
    <property type="molecule type" value="Genomic_DNA"/>
</dbReference>
<name>A0A5B9PB00_9BACT</name>
<evidence type="ECO:0000259" key="1">
    <source>
        <dbReference type="Pfam" id="PF13477"/>
    </source>
</evidence>
<keyword evidence="2" id="KW-0808">Transferase</keyword>
<keyword evidence="3" id="KW-1185">Reference proteome</keyword>
<dbReference type="STRING" id="980251.GCA_001642875_05107"/>
<gene>
    <name evidence="2" type="primary">pglA</name>
    <name evidence="2" type="ORF">MFFC18_01480</name>
</gene>
<evidence type="ECO:0000313" key="3">
    <source>
        <dbReference type="Proteomes" id="UP000322214"/>
    </source>
</evidence>
<dbReference type="PANTHER" id="PTHR12526">
    <property type="entry name" value="GLYCOSYLTRANSFERASE"/>
    <property type="match status" value="1"/>
</dbReference>
<dbReference type="Pfam" id="PF13477">
    <property type="entry name" value="Glyco_trans_4_2"/>
    <property type="match status" value="1"/>
</dbReference>
<dbReference type="KEGG" id="mff:MFFC18_01480"/>
<keyword evidence="2" id="KW-0328">Glycosyltransferase</keyword>
<dbReference type="PANTHER" id="PTHR12526:SF638">
    <property type="entry name" value="SPORE COAT PROTEIN SA"/>
    <property type="match status" value="1"/>
</dbReference>
<dbReference type="SUPFAM" id="SSF53756">
    <property type="entry name" value="UDP-Glycosyltransferase/glycogen phosphorylase"/>
    <property type="match status" value="1"/>
</dbReference>
<proteinExistence type="predicted"/>
<organism evidence="2 3">
    <name type="scientific">Mariniblastus fucicola</name>
    <dbReference type="NCBI Taxonomy" id="980251"/>
    <lineage>
        <taxon>Bacteria</taxon>
        <taxon>Pseudomonadati</taxon>
        <taxon>Planctomycetota</taxon>
        <taxon>Planctomycetia</taxon>
        <taxon>Pirellulales</taxon>
        <taxon>Pirellulaceae</taxon>
        <taxon>Mariniblastus</taxon>
    </lineage>
</organism>
<dbReference type="GO" id="GO:0102335">
    <property type="term" value="F:N,N'-diacetylbacillosaminyl-diphospho-undecaprenol alpha-1,3-N-acetylgalactosaminyltransferase activity"/>
    <property type="evidence" value="ECO:0007669"/>
    <property type="project" value="UniProtKB-EC"/>
</dbReference>
<reference evidence="2 3" key="1">
    <citation type="submission" date="2019-08" db="EMBL/GenBank/DDBJ databases">
        <title>Deep-cultivation of Planctomycetes and their phenomic and genomic characterization uncovers novel biology.</title>
        <authorList>
            <person name="Wiegand S."/>
            <person name="Jogler M."/>
            <person name="Boedeker C."/>
            <person name="Pinto D."/>
            <person name="Vollmers J."/>
            <person name="Rivas-Marin E."/>
            <person name="Kohn T."/>
            <person name="Peeters S.H."/>
            <person name="Heuer A."/>
            <person name="Rast P."/>
            <person name="Oberbeckmann S."/>
            <person name="Bunk B."/>
            <person name="Jeske O."/>
            <person name="Meyerdierks A."/>
            <person name="Storesund J.E."/>
            <person name="Kallscheuer N."/>
            <person name="Luecker S."/>
            <person name="Lage O.M."/>
            <person name="Pohl T."/>
            <person name="Merkel B.J."/>
            <person name="Hornburger P."/>
            <person name="Mueller R.-W."/>
            <person name="Bruemmer F."/>
            <person name="Labrenz M."/>
            <person name="Spormann A.M."/>
            <person name="Op den Camp H."/>
            <person name="Overmann J."/>
            <person name="Amann R."/>
            <person name="Jetten M.S.M."/>
            <person name="Mascher T."/>
            <person name="Medema M.H."/>
            <person name="Devos D.P."/>
            <person name="Kaster A.-K."/>
            <person name="Ovreas L."/>
            <person name="Rohde M."/>
            <person name="Galperin M.Y."/>
            <person name="Jogler C."/>
        </authorList>
    </citation>
    <scope>NUCLEOTIDE SEQUENCE [LARGE SCALE GENOMIC DNA]</scope>
    <source>
        <strain evidence="2 3">FC18</strain>
    </source>
</reference>
<dbReference type="CDD" id="cd03808">
    <property type="entry name" value="GT4_CapM-like"/>
    <property type="match status" value="1"/>
</dbReference>
<dbReference type="InterPro" id="IPR028098">
    <property type="entry name" value="Glyco_trans_4-like_N"/>
</dbReference>
<dbReference type="AlphaFoldDB" id="A0A5B9PB00"/>
<dbReference type="Pfam" id="PF13692">
    <property type="entry name" value="Glyco_trans_1_4"/>
    <property type="match status" value="1"/>
</dbReference>
<feature type="domain" description="Glycosyltransferase subfamily 4-like N-terminal" evidence="1">
    <location>
        <begin position="29"/>
        <end position="133"/>
    </location>
</feature>